<sequence>MSGKSLPDRLTAVDDAGRAIYYDQGRRTYHTWCDEDEYEPVSSAVLEAMASLRDVEPIELETLSRRVDPDALNAMVAHWRTDRAEPVGASIRFAFADCRVTVWADGEIVIDPGSSGLASR</sequence>
<proteinExistence type="predicted"/>
<feature type="domain" description="Halobacterial output" evidence="1">
    <location>
        <begin position="37"/>
        <end position="112"/>
    </location>
</feature>
<keyword evidence="3" id="KW-1185">Reference proteome</keyword>
<name>A0A5D5AKT7_9EURY</name>
<protein>
    <recommendedName>
        <fullName evidence="1">Halobacterial output domain-containing protein</fullName>
    </recommendedName>
</protein>
<comment type="caution">
    <text evidence="2">The sequence shown here is derived from an EMBL/GenBank/DDBJ whole genome shotgun (WGS) entry which is preliminary data.</text>
</comment>
<evidence type="ECO:0000313" key="2">
    <source>
        <dbReference type="EMBL" id="TYT61447.1"/>
    </source>
</evidence>
<dbReference type="Proteomes" id="UP000324104">
    <property type="component" value="Unassembled WGS sequence"/>
</dbReference>
<dbReference type="EMBL" id="VTAW01000018">
    <property type="protein sequence ID" value="TYT61447.1"/>
    <property type="molecule type" value="Genomic_DNA"/>
</dbReference>
<reference evidence="2 3" key="1">
    <citation type="submission" date="2019-08" db="EMBL/GenBank/DDBJ databases">
        <title>Archaea genome.</title>
        <authorList>
            <person name="Kajale S."/>
            <person name="Shouche Y."/>
            <person name="Deshpande N."/>
            <person name="Sharma A."/>
        </authorList>
    </citation>
    <scope>NUCLEOTIDE SEQUENCE [LARGE SCALE GENOMIC DNA]</scope>
    <source>
        <strain evidence="2 3">ESP3B_9</strain>
    </source>
</reference>
<evidence type="ECO:0000259" key="1">
    <source>
        <dbReference type="Pfam" id="PF18545"/>
    </source>
</evidence>
<evidence type="ECO:0000313" key="3">
    <source>
        <dbReference type="Proteomes" id="UP000324104"/>
    </source>
</evidence>
<dbReference type="RefSeq" id="WP_149082093.1">
    <property type="nucleotide sequence ID" value="NZ_VTAW01000018.1"/>
</dbReference>
<dbReference type="Pfam" id="PF18545">
    <property type="entry name" value="HalOD1"/>
    <property type="match status" value="1"/>
</dbReference>
<accession>A0A5D5AKT7</accession>
<gene>
    <name evidence="2" type="ORF">FYC77_13890</name>
</gene>
<organism evidence="2 3">
    <name type="scientific">Natrialba swarupiae</name>
    <dbReference type="NCBI Taxonomy" id="2448032"/>
    <lineage>
        <taxon>Archaea</taxon>
        <taxon>Methanobacteriati</taxon>
        <taxon>Methanobacteriota</taxon>
        <taxon>Stenosarchaea group</taxon>
        <taxon>Halobacteria</taxon>
        <taxon>Halobacteriales</taxon>
        <taxon>Natrialbaceae</taxon>
        <taxon>Natrialba</taxon>
    </lineage>
</organism>
<dbReference type="InterPro" id="IPR040624">
    <property type="entry name" value="HalOD1"/>
</dbReference>
<dbReference type="AlphaFoldDB" id="A0A5D5AKT7"/>